<evidence type="ECO:0000313" key="3">
    <source>
        <dbReference type="Proteomes" id="UP000336166"/>
    </source>
</evidence>
<comment type="caution">
    <text evidence="2">The sequence shown here is derived from an EMBL/GenBank/DDBJ whole genome shotgun (WGS) entry which is preliminary data.</text>
</comment>
<dbReference type="AlphaFoldDB" id="A0AAN2WHD2"/>
<evidence type="ECO:0000256" key="1">
    <source>
        <dbReference type="SAM" id="Phobius"/>
    </source>
</evidence>
<dbReference type="Proteomes" id="UP000336166">
    <property type="component" value="Unassembled WGS sequence"/>
</dbReference>
<feature type="transmembrane region" description="Helical" evidence="1">
    <location>
        <begin position="37"/>
        <end position="57"/>
    </location>
</feature>
<name>A0AAN2WHD2_LISMN</name>
<keyword evidence="1" id="KW-0812">Transmembrane</keyword>
<feature type="transmembrane region" description="Helical" evidence="1">
    <location>
        <begin position="7"/>
        <end position="31"/>
    </location>
</feature>
<dbReference type="EMBL" id="AAAREG010000022">
    <property type="protein sequence ID" value="EAE2355589.1"/>
    <property type="molecule type" value="Genomic_DNA"/>
</dbReference>
<organism evidence="2 3">
    <name type="scientific">Listeria monocytogenes</name>
    <dbReference type="NCBI Taxonomy" id="1639"/>
    <lineage>
        <taxon>Bacteria</taxon>
        <taxon>Bacillati</taxon>
        <taxon>Bacillota</taxon>
        <taxon>Bacilli</taxon>
        <taxon>Bacillales</taxon>
        <taxon>Listeriaceae</taxon>
        <taxon>Listeria</taxon>
    </lineage>
</organism>
<keyword evidence="1" id="KW-1133">Transmembrane helix</keyword>
<sequence length="77" mass="8320">ESKRELFSLLLSHAVNSFIAVLSIIFGIQSLLKGEMASGLVLGGIGLIVGGITIYLIQKSIRNLIHEKKSKNRTING</sequence>
<protein>
    <submittedName>
        <fullName evidence="2">Uncharacterized protein</fullName>
    </submittedName>
</protein>
<keyword evidence="1" id="KW-0472">Membrane</keyword>
<accession>A0AAN2WHD2</accession>
<reference evidence="2 3" key="1">
    <citation type="submission" date="2018-06" db="EMBL/GenBank/DDBJ databases">
        <authorList>
            <consortium name="PulseNet: The National Subtyping Network for Foodborne Disease Surveillance"/>
            <person name="Tarr C.L."/>
            <person name="Trees E."/>
            <person name="Katz L.S."/>
            <person name="Carleton-Romer H.A."/>
            <person name="Stroika S."/>
            <person name="Kucerova Z."/>
            <person name="Roache K.F."/>
            <person name="Sabol A.L."/>
            <person name="Besser J."/>
            <person name="Gerner-Smidt P."/>
        </authorList>
    </citation>
    <scope>NUCLEOTIDE SEQUENCE [LARGE SCALE GENOMIC DNA]</scope>
    <source>
        <strain evidence="2 3">PNUSAL000134</strain>
    </source>
</reference>
<evidence type="ECO:0000313" key="2">
    <source>
        <dbReference type="EMBL" id="EAE2355589.1"/>
    </source>
</evidence>
<feature type="non-terminal residue" evidence="2">
    <location>
        <position position="1"/>
    </location>
</feature>
<proteinExistence type="predicted"/>
<gene>
    <name evidence="2" type="ORF">Y261_14725</name>
</gene>